<comment type="subcellular location">
    <subcellularLocation>
        <location evidence="1">Cell membrane</location>
        <topology evidence="1">Multi-pass membrane protein</topology>
    </subcellularLocation>
</comment>
<dbReference type="Pfam" id="PF03176">
    <property type="entry name" value="MMPL"/>
    <property type="match status" value="2"/>
</dbReference>
<dbReference type="PANTHER" id="PTHR33406:SF11">
    <property type="entry name" value="MEMBRANE PROTEIN SCO6666-RELATED"/>
    <property type="match status" value="1"/>
</dbReference>
<accession>A0AB38VRG0</accession>
<dbReference type="AlphaFoldDB" id="A0AB38VRG0"/>
<keyword evidence="3" id="KW-1003">Cell membrane</keyword>
<dbReference type="RefSeq" id="WP_126316578.1">
    <property type="nucleotide sequence ID" value="NZ_LR134377.1"/>
</dbReference>
<feature type="transmembrane region" description="Helical" evidence="8">
    <location>
        <begin position="184"/>
        <end position="202"/>
    </location>
</feature>
<keyword evidence="6 8" id="KW-0472">Membrane</keyword>
<comment type="similarity">
    <text evidence="2">Belongs to the resistance-nodulation-cell division (RND) (TC 2.A.6) family. MmpL subfamily.</text>
</comment>
<keyword evidence="5 8" id="KW-1133">Transmembrane helix</keyword>
<evidence type="ECO:0000256" key="3">
    <source>
        <dbReference type="ARBA" id="ARBA00022475"/>
    </source>
</evidence>
<dbReference type="Proteomes" id="UP000271380">
    <property type="component" value="Chromosome"/>
</dbReference>
<reference evidence="10 11" key="1">
    <citation type="submission" date="2018-12" db="EMBL/GenBank/DDBJ databases">
        <authorList>
            <consortium name="Pathogen Informatics"/>
        </authorList>
    </citation>
    <scope>NUCLEOTIDE SEQUENCE [LARGE SCALE GENOMIC DNA]</scope>
    <source>
        <strain evidence="10 11">NCTC949</strain>
    </source>
</reference>
<dbReference type="Gene3D" id="1.20.1640.10">
    <property type="entry name" value="Multidrug efflux transporter AcrB transmembrane domain"/>
    <property type="match status" value="2"/>
</dbReference>
<evidence type="ECO:0000256" key="7">
    <source>
        <dbReference type="SAM" id="MobiDB-lite"/>
    </source>
</evidence>
<feature type="transmembrane region" description="Helical" evidence="8">
    <location>
        <begin position="629"/>
        <end position="647"/>
    </location>
</feature>
<feature type="compositionally biased region" description="Polar residues" evidence="7">
    <location>
        <begin position="820"/>
        <end position="834"/>
    </location>
</feature>
<evidence type="ECO:0000313" key="10">
    <source>
        <dbReference type="EMBL" id="VEH05949.1"/>
    </source>
</evidence>
<evidence type="ECO:0000256" key="2">
    <source>
        <dbReference type="ARBA" id="ARBA00010157"/>
    </source>
</evidence>
<gene>
    <name evidence="10" type="primary">mmpL</name>
    <name evidence="10" type="ORF">NCTC949_00873</name>
</gene>
<feature type="transmembrane region" description="Helical" evidence="8">
    <location>
        <begin position="654"/>
        <end position="674"/>
    </location>
</feature>
<sequence>MFSIWGDFAYRHRKIVPTIIIATILALYGILGVQLADRMSQEGWDDPHSSSTMAAAIEKKTFGRDNSGDIILLFSATTDIDDSGQSEAIKNYLTTLKEDHPQQIESITSYFDNRNPRLKSDDGTTAFAAVALHGDDEQTLKDFRIIQEDLSPQFEGINVQVAGATAVADALDAGMARDIQRAEIYALPAVALLLLLVFGSVVATGMPLIVGGLSILGSLGMLSLLAGFTQVNVFAQSIVTLLGLGLAIDYGLFMVSRFREELDNGHNVPDAVRITTVTAGKTVVFSAAMVAVALSGLLIFPQAFLKSVAYGAISAVGLAALLSITVLPSLFGLLGHRIDLWSIRRGSRTARRLEDTWWYRLPQWAMKRSILVTSGLIILLIALSVPLVGVKFGGINETYLPPTNDVRVAQQKFDQEFPEFRTDPIKLVITNASNEQLVDIFQQANQVTGLTGRFSASSATVDGTTVLSAGIENRENNASVVEQLRTLDVPNGVSVYIGGTPAMEVESIEALFEKLPWMATYIIVATFVLMALVFGSLILPAKAIIMTVLGMGATLGLLTLMFVDGVGTNIFNFTAGPLMSPVLVLIMSIVYGLSTDYEVFLVSRMVEARENDESTDEAIKYGTAHTGGIITAAALIMIVVCGAFGFSEIVMMKYIAFGMIFALLFDATIIRMLLVPAVMHLLKEDNWWAPRCVKVAADKLGHNNVQLHQTHQSAEFLPAHNTQPVLTPSMEDTTEVSLPLPSTYKERTTTTQLTRAAAMETRSTISEPDDDIFLSDEVVFGDDNPPADTKPSAASAVQPTISKETSSSEEPVTETHSDENSIFTAQPIVPNQATRGGRVASQDNELIPFSELLKQMQKRENNT</sequence>
<feature type="transmembrane region" description="Helical" evidence="8">
    <location>
        <begin position="370"/>
        <end position="390"/>
    </location>
</feature>
<dbReference type="EMBL" id="LR134377">
    <property type="protein sequence ID" value="VEH05949.1"/>
    <property type="molecule type" value="Genomic_DNA"/>
</dbReference>
<feature type="transmembrane region" description="Helical" evidence="8">
    <location>
        <begin position="15"/>
        <end position="33"/>
    </location>
</feature>
<name>A0AB38VRG0_9CORY</name>
<dbReference type="InterPro" id="IPR050545">
    <property type="entry name" value="Mycobact_MmpL"/>
</dbReference>
<evidence type="ECO:0000259" key="9">
    <source>
        <dbReference type="Pfam" id="PF03176"/>
    </source>
</evidence>
<evidence type="ECO:0000256" key="6">
    <source>
        <dbReference type="ARBA" id="ARBA00023136"/>
    </source>
</evidence>
<feature type="domain" description="Membrane transport protein MMPL" evidence="9">
    <location>
        <begin position="51"/>
        <end position="362"/>
    </location>
</feature>
<feature type="transmembrane region" description="Helical" evidence="8">
    <location>
        <begin position="544"/>
        <end position="563"/>
    </location>
</feature>
<feature type="transmembrane region" description="Helical" evidence="8">
    <location>
        <begin position="518"/>
        <end position="538"/>
    </location>
</feature>
<feature type="transmembrane region" description="Helical" evidence="8">
    <location>
        <begin position="307"/>
        <end position="331"/>
    </location>
</feature>
<feature type="region of interest" description="Disordered" evidence="7">
    <location>
        <begin position="779"/>
        <end position="842"/>
    </location>
</feature>
<protein>
    <submittedName>
        <fullName evidence="10">Transmembrane transport protein MmpL</fullName>
    </submittedName>
</protein>
<feature type="transmembrane region" description="Helical" evidence="8">
    <location>
        <begin position="570"/>
        <end position="593"/>
    </location>
</feature>
<dbReference type="GO" id="GO:0005886">
    <property type="term" value="C:plasma membrane"/>
    <property type="evidence" value="ECO:0007669"/>
    <property type="project" value="UniProtKB-SubCell"/>
</dbReference>
<keyword evidence="4 8" id="KW-0812">Transmembrane</keyword>
<dbReference type="PANTHER" id="PTHR33406">
    <property type="entry name" value="MEMBRANE PROTEIN MJ1562-RELATED"/>
    <property type="match status" value="1"/>
</dbReference>
<feature type="transmembrane region" description="Helical" evidence="8">
    <location>
        <begin position="278"/>
        <end position="300"/>
    </location>
</feature>
<evidence type="ECO:0000256" key="1">
    <source>
        <dbReference type="ARBA" id="ARBA00004651"/>
    </source>
</evidence>
<dbReference type="SUPFAM" id="SSF82866">
    <property type="entry name" value="Multidrug efflux transporter AcrB transmembrane domain"/>
    <property type="match status" value="2"/>
</dbReference>
<organism evidence="10 11">
    <name type="scientific">Corynebacterium kutscheri</name>
    <dbReference type="NCBI Taxonomy" id="35755"/>
    <lineage>
        <taxon>Bacteria</taxon>
        <taxon>Bacillati</taxon>
        <taxon>Actinomycetota</taxon>
        <taxon>Actinomycetes</taxon>
        <taxon>Mycobacteriales</taxon>
        <taxon>Corynebacteriaceae</taxon>
        <taxon>Corynebacterium</taxon>
    </lineage>
</organism>
<evidence type="ECO:0000256" key="5">
    <source>
        <dbReference type="ARBA" id="ARBA00022989"/>
    </source>
</evidence>
<dbReference type="InterPro" id="IPR004869">
    <property type="entry name" value="MMPL_dom"/>
</dbReference>
<evidence type="ECO:0000256" key="4">
    <source>
        <dbReference type="ARBA" id="ARBA00022692"/>
    </source>
</evidence>
<proteinExistence type="inferred from homology"/>
<evidence type="ECO:0000256" key="8">
    <source>
        <dbReference type="SAM" id="Phobius"/>
    </source>
</evidence>
<feature type="domain" description="Membrane transport protein MMPL" evidence="9">
    <location>
        <begin position="461"/>
        <end position="690"/>
    </location>
</feature>
<evidence type="ECO:0000313" key="11">
    <source>
        <dbReference type="Proteomes" id="UP000271380"/>
    </source>
</evidence>